<accession>L7EXX3</accession>
<proteinExistence type="inferred from homology"/>
<gene>
    <name evidence="4" type="ORF">STRTUCAR8_04607</name>
</gene>
<dbReference type="InterPro" id="IPR050921">
    <property type="entry name" value="T4SS_GSP_E_ATPase"/>
</dbReference>
<comment type="caution">
    <text evidence="4">The sequence shown here is derived from an EMBL/GenBank/DDBJ whole genome shotgun (WGS) entry which is preliminary data.</text>
</comment>
<feature type="region of interest" description="Disordered" evidence="2">
    <location>
        <begin position="1"/>
        <end position="35"/>
    </location>
</feature>
<evidence type="ECO:0000259" key="3">
    <source>
        <dbReference type="Pfam" id="PF00437"/>
    </source>
</evidence>
<organism evidence="4 5">
    <name type="scientific">Streptomyces turgidiscabies (strain Car8)</name>
    <dbReference type="NCBI Taxonomy" id="698760"/>
    <lineage>
        <taxon>Bacteria</taxon>
        <taxon>Bacillati</taxon>
        <taxon>Actinomycetota</taxon>
        <taxon>Actinomycetes</taxon>
        <taxon>Kitasatosporales</taxon>
        <taxon>Streptomycetaceae</taxon>
        <taxon>Streptomyces</taxon>
    </lineage>
</organism>
<dbReference type="STRING" id="85558.T45_07294"/>
<protein>
    <submittedName>
        <fullName evidence="4">Type II/IV secretion system protein</fullName>
    </submittedName>
</protein>
<dbReference type="EMBL" id="AEJB01000465">
    <property type="protein sequence ID" value="ELP64263.1"/>
    <property type="molecule type" value="Genomic_DNA"/>
</dbReference>
<evidence type="ECO:0000313" key="5">
    <source>
        <dbReference type="Proteomes" id="UP000010931"/>
    </source>
</evidence>
<dbReference type="GO" id="GO:0016887">
    <property type="term" value="F:ATP hydrolysis activity"/>
    <property type="evidence" value="ECO:0007669"/>
    <property type="project" value="InterPro"/>
</dbReference>
<dbReference type="PANTHER" id="PTHR30486:SF6">
    <property type="entry name" value="TYPE IV PILUS RETRACTATION ATPASE PILT"/>
    <property type="match status" value="1"/>
</dbReference>
<dbReference type="Gene3D" id="3.30.450.380">
    <property type="match status" value="1"/>
</dbReference>
<reference evidence="4 5" key="1">
    <citation type="journal article" date="2011" name="Plasmid">
        <title>Streptomyces turgidiscabies Car8 contains a modular pathogenicity island that shares virulence genes with other actinobacterial plant pathogens.</title>
        <authorList>
            <person name="Huguet-Tapia J.C."/>
            <person name="Badger J.H."/>
            <person name="Loria R."/>
            <person name="Pettis G.S."/>
        </authorList>
    </citation>
    <scope>NUCLEOTIDE SEQUENCE [LARGE SCALE GENOMIC DNA]</scope>
    <source>
        <strain evidence="4 5">Car8</strain>
    </source>
</reference>
<dbReference type="SUPFAM" id="SSF52540">
    <property type="entry name" value="P-loop containing nucleoside triphosphate hydrolases"/>
    <property type="match status" value="1"/>
</dbReference>
<dbReference type="InterPro" id="IPR001482">
    <property type="entry name" value="T2SS/T4SS_dom"/>
</dbReference>
<comment type="similarity">
    <text evidence="1">Belongs to the GSP E family.</text>
</comment>
<dbReference type="Proteomes" id="UP000010931">
    <property type="component" value="Unassembled WGS sequence"/>
</dbReference>
<keyword evidence="5" id="KW-1185">Reference proteome</keyword>
<dbReference type="PANTHER" id="PTHR30486">
    <property type="entry name" value="TWITCHING MOTILITY PROTEIN PILT"/>
    <property type="match status" value="1"/>
</dbReference>
<name>L7EXX3_STRT8</name>
<evidence type="ECO:0000256" key="1">
    <source>
        <dbReference type="ARBA" id="ARBA00006611"/>
    </source>
</evidence>
<dbReference type="Pfam" id="PF00437">
    <property type="entry name" value="T2SSE"/>
    <property type="match status" value="1"/>
</dbReference>
<evidence type="ECO:0000256" key="2">
    <source>
        <dbReference type="SAM" id="MobiDB-lite"/>
    </source>
</evidence>
<dbReference type="AlphaFoldDB" id="L7EXX3"/>
<evidence type="ECO:0000313" key="4">
    <source>
        <dbReference type="EMBL" id="ELP64263.1"/>
    </source>
</evidence>
<dbReference type="CDD" id="cd01130">
    <property type="entry name" value="VirB11-like_ATPase"/>
    <property type="match status" value="1"/>
</dbReference>
<dbReference type="PATRIC" id="fig|698760.3.peg.6871"/>
<dbReference type="InterPro" id="IPR027417">
    <property type="entry name" value="P-loop_NTPase"/>
</dbReference>
<feature type="domain" description="Bacterial type II secretion system protein E" evidence="3">
    <location>
        <begin position="201"/>
        <end position="402"/>
    </location>
</feature>
<dbReference type="FunFam" id="3.40.50.300:FF:001325">
    <property type="entry name" value="Type II secretion system protein E"/>
    <property type="match status" value="1"/>
</dbReference>
<dbReference type="Gene3D" id="3.40.50.300">
    <property type="entry name" value="P-loop containing nucleotide triphosphate hydrolases"/>
    <property type="match status" value="1"/>
</dbReference>
<sequence>MVRTQPGPGSGAEPCGPGAPSSDARPGRSAVRPARWSVRLRRRPARPCRSRAMTAVDHSLVKRFRQDAGDRIAEQRRLDQASNVTPMSGEDERQYARAVIAQILEDYARTEINAGRTPLDAETEEQYAAAVHAALFGVGRLQPLLDNVDVENIDINGYDQVFVGYSDGREVAGDPVAESDEELIELIQVLGAYSGLSSRPFDSANPQLDLRLPDGSRLSAVMDVTRRPALSIRRARMGKVFISDLVGNGTVTPEVAHFMACAVRARKNIMIAGATNAGKTTLLRALANEIPPHERLITVERAMELGLDQFPELHPNVVAFEERLPNSEGLGMISMAELVRRSLRMNPSRVIVGEVLGDEIVTMLNAMSQGNDGSLSTIHANSSHEVFNRISTYALQAAERLPIEASQMLVAGAVNFVVFIQRRNNYQTGGRLQRMVTSVREVNGVDGRVLSSEIFAETPDGRIVPHAPISCLDDLVAHGYRLPGGNWG</sequence>